<evidence type="ECO:0000256" key="9">
    <source>
        <dbReference type="ARBA" id="ARBA00023002"/>
    </source>
</evidence>
<feature type="binding site" description="axial binding residue" evidence="13">
    <location>
        <position position="57"/>
    </location>
    <ligand>
        <name>heme b</name>
        <dbReference type="ChEBI" id="CHEBI:60344"/>
        <label>1</label>
    </ligand>
    <ligandPart>
        <name>Fe</name>
        <dbReference type="ChEBI" id="CHEBI:18248"/>
    </ligandPart>
</feature>
<name>A0A6B3TSS2_9BACI</name>
<dbReference type="InterPro" id="IPR051936">
    <property type="entry name" value="Heme-iron_electron_transfer"/>
</dbReference>
<keyword evidence="7" id="KW-0249">Electron transport</keyword>
<dbReference type="SUPFAM" id="SSF103501">
    <property type="entry name" value="Respiratory nitrate reductase 1 gamma chain"/>
    <property type="match status" value="1"/>
</dbReference>
<evidence type="ECO:0000313" key="16">
    <source>
        <dbReference type="EMBL" id="NEX79061.1"/>
    </source>
</evidence>
<dbReference type="GO" id="GO:0009055">
    <property type="term" value="F:electron transfer activity"/>
    <property type="evidence" value="ECO:0007669"/>
    <property type="project" value="TreeGrafter"/>
</dbReference>
<organism evidence="16 17">
    <name type="scientific">Neobacillus thermocopriae</name>
    <dbReference type="NCBI Taxonomy" id="1215031"/>
    <lineage>
        <taxon>Bacteria</taxon>
        <taxon>Bacillati</taxon>
        <taxon>Bacillota</taxon>
        <taxon>Bacilli</taxon>
        <taxon>Bacillales</taxon>
        <taxon>Bacillaceae</taxon>
        <taxon>Neobacillus</taxon>
    </lineage>
</organism>
<sequence length="239" mass="27517">MTYFDIFLWVVVPYISLTIFVLGHIYRYNTDQFGWSAKSSEFLHKDALLKWGSILFHYGIVFVFFGHVAGVLIPKGFYDAIGISEEMYHFGAVWFGGLAGVATVIGGFLLTVRRMTNKRVARNSAKMDLLTLLWIGVVVVIGFTNTVGYTASGGEFDYRTTIGPWFRGILTFRPYPDLIAYAPIGFQLHVFAAFILFALWPFTRLVHVWSLPLEYLTRKYVLYRKITPRRTIREVNRRN</sequence>
<dbReference type="InterPro" id="IPR003816">
    <property type="entry name" value="Nitrate_red_gam"/>
</dbReference>
<keyword evidence="5 14" id="KW-0812">Transmembrane</keyword>
<dbReference type="GO" id="GO:0005886">
    <property type="term" value="C:plasma membrane"/>
    <property type="evidence" value="ECO:0007669"/>
    <property type="project" value="UniProtKB-SubCell"/>
</dbReference>
<evidence type="ECO:0000256" key="12">
    <source>
        <dbReference type="ARBA" id="ARBA00023136"/>
    </source>
</evidence>
<dbReference type="GO" id="GO:0009325">
    <property type="term" value="C:nitrate reductase complex"/>
    <property type="evidence" value="ECO:0007669"/>
    <property type="project" value="InterPro"/>
</dbReference>
<evidence type="ECO:0000256" key="13">
    <source>
        <dbReference type="PIRSR" id="PIRSR603816-1"/>
    </source>
</evidence>
<evidence type="ECO:0000256" key="5">
    <source>
        <dbReference type="ARBA" id="ARBA00022692"/>
    </source>
</evidence>
<keyword evidence="8 14" id="KW-1133">Transmembrane helix</keyword>
<evidence type="ECO:0000256" key="11">
    <source>
        <dbReference type="ARBA" id="ARBA00023063"/>
    </source>
</evidence>
<dbReference type="InterPro" id="IPR036197">
    <property type="entry name" value="NarG-like_sf"/>
</dbReference>
<accession>A0A6B3TSS2</accession>
<evidence type="ECO:0000313" key="17">
    <source>
        <dbReference type="Proteomes" id="UP000481621"/>
    </source>
</evidence>
<keyword evidence="6" id="KW-0479">Metal-binding</keyword>
<dbReference type="PANTHER" id="PTHR30598">
    <property type="entry name" value="NITRATE REDUCTASE PRIVATE CHAPERONE, REDOX ENZYME MATURATION PROTEIN REMP FAMILY"/>
    <property type="match status" value="1"/>
</dbReference>
<dbReference type="EC" id="1.7.99.4" evidence="16"/>
<feature type="transmembrane region" description="Helical" evidence="14">
    <location>
        <begin position="93"/>
        <end position="112"/>
    </location>
</feature>
<dbReference type="FunFam" id="1.20.950.20:FF:000001">
    <property type="entry name" value="Respiratory nitrate reductase subunit gamma"/>
    <property type="match status" value="1"/>
</dbReference>
<dbReference type="GO" id="GO:0020037">
    <property type="term" value="F:heme binding"/>
    <property type="evidence" value="ECO:0007669"/>
    <property type="project" value="TreeGrafter"/>
</dbReference>
<reference evidence="16" key="1">
    <citation type="submission" date="2020-02" db="EMBL/GenBank/DDBJ databases">
        <title>Bacillus sedimentmangrovi sp. nov., isolated from sediment of the mangrove ecosystem.</title>
        <authorList>
            <person name="Liu G."/>
        </authorList>
    </citation>
    <scope>NUCLEOTIDE SEQUENCE [LARGE SCALE GENOMIC DNA]</scope>
    <source>
        <strain evidence="16">SgZ-7</strain>
    </source>
</reference>
<gene>
    <name evidence="16" type="primary">narI</name>
    <name evidence="16" type="ORF">G4Z05_09190</name>
</gene>
<dbReference type="Proteomes" id="UP000481621">
    <property type="component" value="Unassembled WGS sequence"/>
</dbReference>
<dbReference type="GO" id="GO:0042128">
    <property type="term" value="P:nitrate assimilation"/>
    <property type="evidence" value="ECO:0007669"/>
    <property type="project" value="UniProtKB-KW"/>
</dbReference>
<keyword evidence="3" id="KW-1003">Cell membrane</keyword>
<dbReference type="EMBL" id="JAAIUV010000012">
    <property type="protein sequence ID" value="NEX79061.1"/>
    <property type="molecule type" value="Genomic_DNA"/>
</dbReference>
<evidence type="ECO:0000256" key="1">
    <source>
        <dbReference type="ARBA" id="ARBA00004651"/>
    </source>
</evidence>
<feature type="transmembrane region" description="Helical" evidence="14">
    <location>
        <begin position="178"/>
        <end position="200"/>
    </location>
</feature>
<feature type="binding site" description="axial binding residue" evidence="13">
    <location>
        <position position="67"/>
    </location>
    <ligand>
        <name>heme b</name>
        <dbReference type="ChEBI" id="CHEBI:60344"/>
        <label>1</label>
    </ligand>
    <ligandPart>
        <name>Fe</name>
        <dbReference type="ChEBI" id="CHEBI:18248"/>
    </ligandPart>
</feature>
<keyword evidence="17" id="KW-1185">Reference proteome</keyword>
<feature type="binding site" description="axial binding residue" evidence="13">
    <location>
        <position position="189"/>
    </location>
    <ligand>
        <name>heme b</name>
        <dbReference type="ChEBI" id="CHEBI:60344"/>
        <label>1</label>
    </ligand>
    <ligandPart>
        <name>Fe</name>
        <dbReference type="ChEBI" id="CHEBI:18248"/>
    </ligandPart>
</feature>
<dbReference type="GO" id="GO:0019645">
    <property type="term" value="P:anaerobic electron transport chain"/>
    <property type="evidence" value="ECO:0007669"/>
    <property type="project" value="TreeGrafter"/>
</dbReference>
<keyword evidence="12 14" id="KW-0472">Membrane</keyword>
<feature type="transmembrane region" description="Helical" evidence="14">
    <location>
        <begin position="6"/>
        <end position="26"/>
    </location>
</feature>
<keyword evidence="9 16" id="KW-0560">Oxidoreductase</keyword>
<dbReference type="InterPro" id="IPR023234">
    <property type="entry name" value="NarG-like_domain"/>
</dbReference>
<dbReference type="GO" id="GO:0046872">
    <property type="term" value="F:metal ion binding"/>
    <property type="evidence" value="ECO:0007669"/>
    <property type="project" value="UniProtKB-KW"/>
</dbReference>
<evidence type="ECO:0000256" key="7">
    <source>
        <dbReference type="ARBA" id="ARBA00022982"/>
    </source>
</evidence>
<dbReference type="PANTHER" id="PTHR30598:SF3">
    <property type="entry name" value="RESPIRATORY NITRATE REDUCTASE 1 GAMMA CHAIN"/>
    <property type="match status" value="1"/>
</dbReference>
<keyword evidence="11" id="KW-0534">Nitrate assimilation</keyword>
<comment type="subcellular location">
    <subcellularLocation>
        <location evidence="1">Cell membrane</location>
        <topology evidence="1">Multi-pass membrane protein</topology>
    </subcellularLocation>
</comment>
<keyword evidence="2" id="KW-0813">Transport</keyword>
<evidence type="ECO:0000256" key="6">
    <source>
        <dbReference type="ARBA" id="ARBA00022723"/>
    </source>
</evidence>
<protein>
    <submittedName>
        <fullName evidence="16">Respiratory nitrate reductase subunit gamma</fullName>
        <ecNumber evidence="16">1.7.99.4</ecNumber>
    </submittedName>
</protein>
<feature type="domain" description="NarG-like" evidence="15">
    <location>
        <begin position="6"/>
        <end position="225"/>
    </location>
</feature>
<evidence type="ECO:0000256" key="2">
    <source>
        <dbReference type="ARBA" id="ARBA00022448"/>
    </source>
</evidence>
<dbReference type="Gene3D" id="1.20.950.20">
    <property type="entry name" value="Transmembrane di-heme cytochromes, Chain C"/>
    <property type="match status" value="1"/>
</dbReference>
<dbReference type="NCBIfam" id="TIGR00351">
    <property type="entry name" value="narI"/>
    <property type="match status" value="1"/>
</dbReference>
<keyword evidence="4 13" id="KW-0349">Heme</keyword>
<feature type="transmembrane region" description="Helical" evidence="14">
    <location>
        <begin position="132"/>
        <end position="151"/>
    </location>
</feature>
<feature type="transmembrane region" description="Helical" evidence="14">
    <location>
        <begin position="47"/>
        <end position="73"/>
    </location>
</feature>
<evidence type="ECO:0000256" key="8">
    <source>
        <dbReference type="ARBA" id="ARBA00022989"/>
    </source>
</evidence>
<proteinExistence type="predicted"/>
<comment type="caution">
    <text evidence="16">The sequence shown here is derived from an EMBL/GenBank/DDBJ whole genome shotgun (WGS) entry which is preliminary data.</text>
</comment>
<evidence type="ECO:0000259" key="15">
    <source>
        <dbReference type="Pfam" id="PF02665"/>
    </source>
</evidence>
<evidence type="ECO:0000256" key="10">
    <source>
        <dbReference type="ARBA" id="ARBA00023004"/>
    </source>
</evidence>
<keyword evidence="10 13" id="KW-0408">Iron</keyword>
<dbReference type="Pfam" id="PF02665">
    <property type="entry name" value="Nitrate_red_gam"/>
    <property type="match status" value="1"/>
</dbReference>
<dbReference type="GO" id="GO:0008940">
    <property type="term" value="F:nitrate reductase activity"/>
    <property type="evidence" value="ECO:0007669"/>
    <property type="project" value="InterPro"/>
</dbReference>
<evidence type="ECO:0000256" key="3">
    <source>
        <dbReference type="ARBA" id="ARBA00022475"/>
    </source>
</evidence>
<evidence type="ECO:0000256" key="14">
    <source>
        <dbReference type="SAM" id="Phobius"/>
    </source>
</evidence>
<dbReference type="AlphaFoldDB" id="A0A6B3TSS2"/>
<feature type="binding site" description="axial binding residue" evidence="13">
    <location>
        <position position="207"/>
    </location>
    <ligand>
        <name>heme b</name>
        <dbReference type="ChEBI" id="CHEBI:60344"/>
        <label>1</label>
    </ligand>
    <ligandPart>
        <name>Fe</name>
        <dbReference type="ChEBI" id="CHEBI:18248"/>
    </ligandPart>
</feature>
<evidence type="ECO:0000256" key="4">
    <source>
        <dbReference type="ARBA" id="ARBA00022617"/>
    </source>
</evidence>
<dbReference type="RefSeq" id="WP_163251726.1">
    <property type="nucleotide sequence ID" value="NZ_JAAIUV010000012.1"/>
</dbReference>